<dbReference type="AlphaFoldDB" id="A0A1W0VZN0"/>
<evidence type="ECO:0000313" key="2">
    <source>
        <dbReference type="EMBL" id="OQU87575.1"/>
    </source>
</evidence>
<reference evidence="3" key="2">
    <citation type="journal article" date="2018" name="Plant J.">
        <title>The Sorghum bicolor reference genome: improved assembly, gene annotations, a transcriptome atlas, and signatures of genome organization.</title>
        <authorList>
            <person name="McCormick R.F."/>
            <person name="Truong S.K."/>
            <person name="Sreedasyam A."/>
            <person name="Jenkins J."/>
            <person name="Shu S."/>
            <person name="Sims D."/>
            <person name="Kennedy M."/>
            <person name="Amirebrahimi M."/>
            <person name="Weers B.D."/>
            <person name="McKinley B."/>
            <person name="Mattison A."/>
            <person name="Morishige D.T."/>
            <person name="Grimwood J."/>
            <person name="Schmutz J."/>
            <person name="Mullet J.E."/>
        </authorList>
    </citation>
    <scope>NUCLEOTIDE SEQUENCE [LARGE SCALE GENOMIC DNA]</scope>
    <source>
        <strain evidence="3">cv. BTx623</strain>
    </source>
</reference>
<reference evidence="2 3" key="1">
    <citation type="journal article" date="2009" name="Nature">
        <title>The Sorghum bicolor genome and the diversification of grasses.</title>
        <authorList>
            <person name="Paterson A.H."/>
            <person name="Bowers J.E."/>
            <person name="Bruggmann R."/>
            <person name="Dubchak I."/>
            <person name="Grimwood J."/>
            <person name="Gundlach H."/>
            <person name="Haberer G."/>
            <person name="Hellsten U."/>
            <person name="Mitros T."/>
            <person name="Poliakov A."/>
            <person name="Schmutz J."/>
            <person name="Spannagl M."/>
            <person name="Tang H."/>
            <person name="Wang X."/>
            <person name="Wicker T."/>
            <person name="Bharti A.K."/>
            <person name="Chapman J."/>
            <person name="Feltus F.A."/>
            <person name="Gowik U."/>
            <person name="Grigoriev I.V."/>
            <person name="Lyons E."/>
            <person name="Maher C.A."/>
            <person name="Martis M."/>
            <person name="Narechania A."/>
            <person name="Otillar R.P."/>
            <person name="Penning B.W."/>
            <person name="Salamov A.A."/>
            <person name="Wang Y."/>
            <person name="Zhang L."/>
            <person name="Carpita N.C."/>
            <person name="Freeling M."/>
            <person name="Gingle A.R."/>
            <person name="Hash C.T."/>
            <person name="Keller B."/>
            <person name="Klein P."/>
            <person name="Kresovich S."/>
            <person name="McCann M.C."/>
            <person name="Ming R."/>
            <person name="Peterson D.G."/>
            <person name="Mehboob-ur-Rahman"/>
            <person name="Ware D."/>
            <person name="Westhoff P."/>
            <person name="Mayer K.F."/>
            <person name="Messing J."/>
            <person name="Rokhsar D.S."/>
        </authorList>
    </citation>
    <scope>NUCLEOTIDE SEQUENCE [LARGE SCALE GENOMIC DNA]</scope>
    <source>
        <strain evidence="3">cv. BTx623</strain>
    </source>
</reference>
<dbReference type="InParanoid" id="A0A1W0VZN0"/>
<sequence length="101" mass="10735">MKGSCGCQATKARFGSCREDLVGEACLLCPCRRGWPPRHGRAAQAGGDGQGGGAPVGEEEAGPMERRRGRQREASECDREHVSDARGEERAREDLGSLPGP</sequence>
<evidence type="ECO:0000313" key="3">
    <source>
        <dbReference type="Proteomes" id="UP000000768"/>
    </source>
</evidence>
<feature type="compositionally biased region" description="Basic and acidic residues" evidence="1">
    <location>
        <begin position="63"/>
        <end position="95"/>
    </location>
</feature>
<gene>
    <name evidence="2" type="ORF">SORBI_3003G300250</name>
</gene>
<evidence type="ECO:0000256" key="1">
    <source>
        <dbReference type="SAM" id="MobiDB-lite"/>
    </source>
</evidence>
<organism evidence="2 3">
    <name type="scientific">Sorghum bicolor</name>
    <name type="common">Sorghum</name>
    <name type="synonym">Sorghum vulgare</name>
    <dbReference type="NCBI Taxonomy" id="4558"/>
    <lineage>
        <taxon>Eukaryota</taxon>
        <taxon>Viridiplantae</taxon>
        <taxon>Streptophyta</taxon>
        <taxon>Embryophyta</taxon>
        <taxon>Tracheophyta</taxon>
        <taxon>Spermatophyta</taxon>
        <taxon>Magnoliopsida</taxon>
        <taxon>Liliopsida</taxon>
        <taxon>Poales</taxon>
        <taxon>Poaceae</taxon>
        <taxon>PACMAD clade</taxon>
        <taxon>Panicoideae</taxon>
        <taxon>Andropogonodae</taxon>
        <taxon>Andropogoneae</taxon>
        <taxon>Sorghinae</taxon>
        <taxon>Sorghum</taxon>
    </lineage>
</organism>
<accession>A0A1W0VZN0</accession>
<dbReference type="EMBL" id="CM000762">
    <property type="protein sequence ID" value="OQU87575.1"/>
    <property type="molecule type" value="Genomic_DNA"/>
</dbReference>
<feature type="region of interest" description="Disordered" evidence="1">
    <location>
        <begin position="38"/>
        <end position="101"/>
    </location>
</feature>
<protein>
    <submittedName>
        <fullName evidence="2">Uncharacterized protein</fullName>
    </submittedName>
</protein>
<proteinExistence type="predicted"/>
<dbReference type="Gramene" id="OQU87575">
    <property type="protein sequence ID" value="OQU87575"/>
    <property type="gene ID" value="SORBI_3003G300250"/>
</dbReference>
<dbReference type="Proteomes" id="UP000000768">
    <property type="component" value="Chromosome 3"/>
</dbReference>
<name>A0A1W0VZN0_SORBI</name>
<feature type="compositionally biased region" description="Gly residues" evidence="1">
    <location>
        <begin position="46"/>
        <end position="55"/>
    </location>
</feature>
<keyword evidence="3" id="KW-1185">Reference proteome</keyword>